<evidence type="ECO:0000313" key="13">
    <source>
        <dbReference type="EMBL" id="RXM31902.1"/>
    </source>
</evidence>
<name>A0A444U9Q6_ACIRT</name>
<feature type="region of interest" description="Disordered" evidence="11">
    <location>
        <begin position="1080"/>
        <end position="1102"/>
    </location>
</feature>
<dbReference type="Proteomes" id="UP000289886">
    <property type="component" value="Unassembled WGS sequence"/>
</dbReference>
<comment type="caution">
    <text evidence="13">The sequence shown here is derived from an EMBL/GenBank/DDBJ whole genome shotgun (WGS) entry which is preliminary data.</text>
</comment>
<dbReference type="Pfam" id="PF00069">
    <property type="entry name" value="Pkinase"/>
    <property type="match status" value="1"/>
</dbReference>
<dbReference type="PANTHER" id="PTHR16795:SF13">
    <property type="entry name" value="EVC COMPLEX MEMBER EVC"/>
    <property type="match status" value="1"/>
</dbReference>
<dbReference type="PROSITE" id="PS00108">
    <property type="entry name" value="PROTEIN_KINASE_ST"/>
    <property type="match status" value="1"/>
</dbReference>
<dbReference type="GO" id="GO:0098797">
    <property type="term" value="C:plasma membrane protein complex"/>
    <property type="evidence" value="ECO:0007669"/>
    <property type="project" value="TreeGrafter"/>
</dbReference>
<evidence type="ECO:0000259" key="12">
    <source>
        <dbReference type="PROSITE" id="PS50011"/>
    </source>
</evidence>
<evidence type="ECO:0000256" key="3">
    <source>
        <dbReference type="ARBA" id="ARBA00022475"/>
    </source>
</evidence>
<evidence type="ECO:0000256" key="1">
    <source>
        <dbReference type="ARBA" id="ARBA00004120"/>
    </source>
</evidence>
<dbReference type="GO" id="GO:0005524">
    <property type="term" value="F:ATP binding"/>
    <property type="evidence" value="ECO:0007669"/>
    <property type="project" value="InterPro"/>
</dbReference>
<keyword evidence="14" id="KW-1185">Reference proteome</keyword>
<dbReference type="SMART" id="SM00220">
    <property type="entry name" value="S_TKc"/>
    <property type="match status" value="1"/>
</dbReference>
<evidence type="ECO:0000256" key="11">
    <source>
        <dbReference type="SAM" id="MobiDB-lite"/>
    </source>
</evidence>
<dbReference type="FunFam" id="1.10.510.10:FF:000676">
    <property type="entry name" value="serine/threonine-protein kinase 32B isoform X2"/>
    <property type="match status" value="1"/>
</dbReference>
<gene>
    <name evidence="13" type="ORF">EOD39_6566</name>
</gene>
<dbReference type="PANTHER" id="PTHR16795">
    <property type="entry name" value="LIMBIN/ELLIS-VAN CREVELD PROTEIN"/>
    <property type="match status" value="1"/>
</dbReference>
<evidence type="ECO:0000256" key="6">
    <source>
        <dbReference type="ARBA" id="ARBA00022989"/>
    </source>
</evidence>
<evidence type="ECO:0000256" key="4">
    <source>
        <dbReference type="ARBA" id="ARBA00022490"/>
    </source>
</evidence>
<dbReference type="Gene3D" id="3.30.200.20">
    <property type="entry name" value="Phosphorylase Kinase, domain 1"/>
    <property type="match status" value="1"/>
</dbReference>
<keyword evidence="4" id="KW-0963">Cytoplasm</keyword>
<evidence type="ECO:0000313" key="14">
    <source>
        <dbReference type="Proteomes" id="UP000289886"/>
    </source>
</evidence>
<organism evidence="13 14">
    <name type="scientific">Acipenser ruthenus</name>
    <name type="common">Sterlet sturgeon</name>
    <dbReference type="NCBI Taxonomy" id="7906"/>
    <lineage>
        <taxon>Eukaryota</taxon>
        <taxon>Metazoa</taxon>
        <taxon>Chordata</taxon>
        <taxon>Craniata</taxon>
        <taxon>Vertebrata</taxon>
        <taxon>Euteleostomi</taxon>
        <taxon>Actinopterygii</taxon>
        <taxon>Chondrostei</taxon>
        <taxon>Acipenseriformes</taxon>
        <taxon>Acipenseridae</taxon>
        <taxon>Acipenser</taxon>
    </lineage>
</organism>
<evidence type="ECO:0000256" key="10">
    <source>
        <dbReference type="SAM" id="Coils"/>
    </source>
</evidence>
<keyword evidence="3" id="KW-1003">Cell membrane</keyword>
<dbReference type="InterPro" id="IPR011009">
    <property type="entry name" value="Kinase-like_dom_sf"/>
</dbReference>
<feature type="region of interest" description="Disordered" evidence="11">
    <location>
        <begin position="611"/>
        <end position="636"/>
    </location>
</feature>
<keyword evidence="8" id="KW-0206">Cytoskeleton</keyword>
<dbReference type="Gene3D" id="1.10.510.10">
    <property type="entry name" value="Transferase(Phosphotransferase) domain 1"/>
    <property type="match status" value="2"/>
</dbReference>
<dbReference type="PROSITE" id="PS50011">
    <property type="entry name" value="PROTEIN_KINASE_DOM"/>
    <property type="match status" value="1"/>
</dbReference>
<dbReference type="InterPro" id="IPR008271">
    <property type="entry name" value="Ser/Thr_kinase_AS"/>
</dbReference>
<dbReference type="GO" id="GO:0060170">
    <property type="term" value="C:ciliary membrane"/>
    <property type="evidence" value="ECO:0007669"/>
    <property type="project" value="TreeGrafter"/>
</dbReference>
<comment type="subcellular location">
    <subcellularLocation>
        <location evidence="2">Cell membrane</location>
        <topology evidence="2">Single-pass membrane protein</topology>
    </subcellularLocation>
    <subcellularLocation>
        <location evidence="1">Cytoplasm</location>
        <location evidence="1">Cytoskeleton</location>
        <location evidence="1">Cilium basal body</location>
    </subcellularLocation>
</comment>
<evidence type="ECO:0000256" key="5">
    <source>
        <dbReference type="ARBA" id="ARBA00022692"/>
    </source>
</evidence>
<keyword evidence="9" id="KW-0966">Cell projection</keyword>
<feature type="region of interest" description="Disordered" evidence="11">
    <location>
        <begin position="164"/>
        <end position="187"/>
    </location>
</feature>
<dbReference type="SUPFAM" id="SSF56112">
    <property type="entry name" value="Protein kinase-like (PK-like)"/>
    <property type="match status" value="2"/>
</dbReference>
<keyword evidence="7" id="KW-0472">Membrane</keyword>
<evidence type="ECO:0000256" key="7">
    <source>
        <dbReference type="ARBA" id="ARBA00023136"/>
    </source>
</evidence>
<feature type="coiled-coil region" evidence="10">
    <location>
        <begin position="898"/>
        <end position="929"/>
    </location>
</feature>
<keyword evidence="10" id="KW-0175">Coiled coil</keyword>
<evidence type="ECO:0000256" key="9">
    <source>
        <dbReference type="ARBA" id="ARBA00023273"/>
    </source>
</evidence>
<dbReference type="InterPro" id="IPR000719">
    <property type="entry name" value="Prot_kinase_dom"/>
</dbReference>
<sequence length="1367" mass="158019">MYAMKYMNKQKCIERDEVRNVFRELQIMLGLEHPFLVNLWYSFQDEEDMFMVVDLLLGGDLRYHLQQNVHFTEETVKMYICELSLALYYLQCCHIIHRDIKPDNILLDEHGHVHITDFNIATVLKDSAKATSMAGTKPYMGQDVLLEPVPAICGSPWQDHDSLNLGSDHSVSTPGLRPLPTPTPRSRGVVNQAEFRTLIKTIEKETQAAQEQLLEKHKEIQEQIHSDLLRLEFNLERERQKQLSEIMTFVEKEFQNFGRIIIEKIEGESAKVKEEGNWNMKQLTSEVGSELQQVTQNVRSLAQSTVYEITGFKTQIIREFKDLEGCLQKEIGVLSNQISQLQKSVEVKQAGKQGEQLHSPLVVKSGDRLGNRPYDIHSMTPVDDILNMFRAERVHYSSTWSTGMVSLLRKLLAKDPECRLSSVTDIQSSPYLADVNWDAVLEKAVSPGFVPNKGRLNCDPTFELEEMILESKPLHKKKKRLAKSKSKDASKESCSLEKTELFLLVADILILNAIQFQEYDSKKLFENTDLDKEDNESDCASFAKKQSNSNFINDKERKLPLNSDVAAFALRAKVVYPINQRYRPLADGASNPSLHENSKLVILPNQMQEGSTSSSLESLSQEDDEDDSSHFISSSPVPKEFQNEKVMKLTRFPETLIYTSFDSRISLYNLGLQCLEQLDTELREERHMVFRILLNDWFHKGIIDEAFYSSTLLLQEKELEELKNQLHLNQPNMERAGDPDASYYTSEDIEKIEKHCLENGLRMIAGFNKQIEGACQHLQNKLTLTNEVVNEFIVKLTEHLLHVESLMNETQGMHIMNIQEKLIWWEYMAGTLQSRVWLVQREGTCRLRVAAKVLEHLTSDGELAFQEMEHMLSDLQCNFQEEIKLYTNECTKHTKGLVNEMVKKIDAKKKKLKKRQEKEKTRVQDTVQQICDAVEFVNAYHSLLEKQRQDCSDMEGAEDMRILDGITDLWKRQHSSCSQKMEKMVKEMFLVTLPSHTELLVKKCELLRQEARQDLSVHLQTEEANLKAYLKLFKDQLVRGRQCVNKQFSARQFSLGALKEIRLSRLKCLLNELRQERTKEIESDDLSKTPGNQQKLQDKETSISEVERRLEQETQQIRLEFQQELISELCTAAELLQDHTECVIGRALILNARQQVAQPTSEENEGFKDLLKEAATESVYVTRESVNRLAQNYFTQIQNITEALEHDKQQRLRHLEDMCKNKQISQKQLNESLQKELANWSKKPTSTEFRQRVVLQKKKILTQYDLNHEATLEFLRQKKSVLDHMEKHLDGQLQEAEETFMTQLAALARVSLGRADSCTKDTSSDMKKGQLLYTARRSQRKVGKISNHHSLRQRILNYLKAMTKMCA</sequence>
<protein>
    <submittedName>
        <fullName evidence="13">Ellis-van Creveld syndrome protein-like</fullName>
    </submittedName>
</protein>
<keyword evidence="6" id="KW-1133">Transmembrane helix</keyword>
<proteinExistence type="predicted"/>
<dbReference type="GO" id="GO:0007224">
    <property type="term" value="P:smoothened signaling pathway"/>
    <property type="evidence" value="ECO:0007669"/>
    <property type="project" value="InterPro"/>
</dbReference>
<keyword evidence="5" id="KW-0812">Transmembrane</keyword>
<reference evidence="13 14" key="1">
    <citation type="submission" date="2019-01" db="EMBL/GenBank/DDBJ databases">
        <title>Draft Genome and Complete Hox-Cluster Characterization of the Sterlet Sturgeon (Acipenser ruthenus).</title>
        <authorList>
            <person name="Wei Q."/>
        </authorList>
    </citation>
    <scope>NUCLEOTIDE SEQUENCE [LARGE SCALE GENOMIC DNA]</scope>
    <source>
        <strain evidence="13">WHYD16114868_AA</strain>
        <tissue evidence="13">Blood</tissue>
    </source>
</reference>
<evidence type="ECO:0000256" key="2">
    <source>
        <dbReference type="ARBA" id="ARBA00004162"/>
    </source>
</evidence>
<accession>A0A444U9Q6</accession>
<feature type="domain" description="Protein kinase" evidence="12">
    <location>
        <begin position="1"/>
        <end position="432"/>
    </location>
</feature>
<dbReference type="GO" id="GO:0004672">
    <property type="term" value="F:protein kinase activity"/>
    <property type="evidence" value="ECO:0007669"/>
    <property type="project" value="InterPro"/>
</dbReference>
<dbReference type="EMBL" id="SCEB01214989">
    <property type="protein sequence ID" value="RXM31902.1"/>
    <property type="molecule type" value="Genomic_DNA"/>
</dbReference>
<evidence type="ECO:0000256" key="8">
    <source>
        <dbReference type="ARBA" id="ARBA00023212"/>
    </source>
</evidence>
<dbReference type="InterPro" id="IPR026501">
    <property type="entry name" value="Limbin/EVC"/>
</dbReference>